<dbReference type="PANTHER" id="PTHR30093">
    <property type="entry name" value="GENERAL SECRETION PATHWAY PROTEIN G"/>
    <property type="match status" value="1"/>
</dbReference>
<gene>
    <name evidence="12" type="primary">xcpT</name>
    <name evidence="12" type="ORF">NSPZN2_90057</name>
</gene>
<feature type="domain" description="Type II secretion system protein GspG C-terminal" evidence="11">
    <location>
        <begin position="57"/>
        <end position="167"/>
    </location>
</feature>
<dbReference type="InterPro" id="IPR045584">
    <property type="entry name" value="Pilin-like"/>
</dbReference>
<evidence type="ECO:0000313" key="13">
    <source>
        <dbReference type="Proteomes" id="UP000675880"/>
    </source>
</evidence>
<keyword evidence="13" id="KW-1185">Reference proteome</keyword>
<dbReference type="InterPro" id="IPR010054">
    <property type="entry name" value="Type2_sec_GspG"/>
</dbReference>
<comment type="subcellular location">
    <subcellularLocation>
        <location evidence="1">Cell inner membrane</location>
        <topology evidence="1">Single-pass membrane protein</topology>
    </subcellularLocation>
</comment>
<evidence type="ECO:0000256" key="10">
    <source>
        <dbReference type="SAM" id="Phobius"/>
    </source>
</evidence>
<protein>
    <recommendedName>
        <fullName evidence="3">Type II secretion system core protein G</fullName>
    </recommendedName>
</protein>
<reference evidence="12 13" key="1">
    <citation type="submission" date="2021-02" db="EMBL/GenBank/DDBJ databases">
        <authorList>
            <person name="Han P."/>
        </authorList>
    </citation>
    <scope>NUCLEOTIDE SEQUENCE [LARGE SCALE GENOMIC DNA]</scope>
    <source>
        <strain evidence="12">Candidatus Nitrospira sp. ZN2</strain>
    </source>
</reference>
<dbReference type="EMBL" id="CAJNBJ010000022">
    <property type="protein sequence ID" value="CAE6805210.1"/>
    <property type="molecule type" value="Genomic_DNA"/>
</dbReference>
<dbReference type="PANTHER" id="PTHR30093:SF44">
    <property type="entry name" value="TYPE II SECRETION SYSTEM CORE PROTEIN G"/>
    <property type="match status" value="1"/>
</dbReference>
<dbReference type="RefSeq" id="WP_213044389.1">
    <property type="nucleotide sequence ID" value="NZ_CAJNBJ010000022.1"/>
</dbReference>
<feature type="transmembrane region" description="Helical" evidence="10">
    <location>
        <begin position="35"/>
        <end position="55"/>
    </location>
</feature>
<name>A0ABN7MGN1_9BACT</name>
<dbReference type="NCBIfam" id="TIGR01710">
    <property type="entry name" value="typeII_sec_gspG"/>
    <property type="match status" value="1"/>
</dbReference>
<keyword evidence="5" id="KW-0488">Methylation</keyword>
<proteinExistence type="inferred from homology"/>
<keyword evidence="4" id="KW-1003">Cell membrane</keyword>
<dbReference type="Pfam" id="PF08334">
    <property type="entry name" value="T2SSG"/>
    <property type="match status" value="1"/>
</dbReference>
<keyword evidence="6" id="KW-0997">Cell inner membrane</keyword>
<dbReference type="InterPro" id="IPR013545">
    <property type="entry name" value="T2SS_protein-GspG_C"/>
</dbReference>
<evidence type="ECO:0000256" key="2">
    <source>
        <dbReference type="ARBA" id="ARBA00009984"/>
    </source>
</evidence>
<sequence length="172" mass="18477">MGWRRDVRTAVSRSVGPSTALRCGQIERLRRCGGFSFIELMIVVVILAILATLLIPRVMGRTEDAKRAAAKAQISNIESALQLYKLDNGNLPSTEQGLKALVERPASGPAAPNWKAGGYLPKVPVDPWGAPYKYTVPSPQGAEFEILSFGADGIAGGDGKNADIVSWDLDRN</sequence>
<evidence type="ECO:0000256" key="7">
    <source>
        <dbReference type="ARBA" id="ARBA00022692"/>
    </source>
</evidence>
<keyword evidence="9 10" id="KW-0472">Membrane</keyword>
<evidence type="ECO:0000259" key="11">
    <source>
        <dbReference type="Pfam" id="PF08334"/>
    </source>
</evidence>
<evidence type="ECO:0000256" key="4">
    <source>
        <dbReference type="ARBA" id="ARBA00022475"/>
    </source>
</evidence>
<organism evidence="12 13">
    <name type="scientific">Nitrospira defluvii</name>
    <dbReference type="NCBI Taxonomy" id="330214"/>
    <lineage>
        <taxon>Bacteria</taxon>
        <taxon>Pseudomonadati</taxon>
        <taxon>Nitrospirota</taxon>
        <taxon>Nitrospiria</taxon>
        <taxon>Nitrospirales</taxon>
        <taxon>Nitrospiraceae</taxon>
        <taxon>Nitrospira</taxon>
    </lineage>
</organism>
<keyword evidence="8 10" id="KW-1133">Transmembrane helix</keyword>
<evidence type="ECO:0000256" key="3">
    <source>
        <dbReference type="ARBA" id="ARBA00020042"/>
    </source>
</evidence>
<dbReference type="Gene3D" id="3.30.700.10">
    <property type="entry name" value="Glycoprotein, Type 4 Pilin"/>
    <property type="match status" value="1"/>
</dbReference>
<evidence type="ECO:0000256" key="1">
    <source>
        <dbReference type="ARBA" id="ARBA00004377"/>
    </source>
</evidence>
<dbReference type="Pfam" id="PF07963">
    <property type="entry name" value="N_methyl"/>
    <property type="match status" value="1"/>
</dbReference>
<evidence type="ECO:0000256" key="6">
    <source>
        <dbReference type="ARBA" id="ARBA00022519"/>
    </source>
</evidence>
<evidence type="ECO:0000256" key="5">
    <source>
        <dbReference type="ARBA" id="ARBA00022481"/>
    </source>
</evidence>
<dbReference type="NCBIfam" id="TIGR02532">
    <property type="entry name" value="IV_pilin_GFxxxE"/>
    <property type="match status" value="1"/>
</dbReference>
<dbReference type="InterPro" id="IPR000983">
    <property type="entry name" value="Bac_GSPG_pilin"/>
</dbReference>
<comment type="caution">
    <text evidence="12">The sequence shown here is derived from an EMBL/GenBank/DDBJ whole genome shotgun (WGS) entry which is preliminary data.</text>
</comment>
<accession>A0ABN7MGN1</accession>
<comment type="similarity">
    <text evidence="2">Belongs to the GSP G family.</text>
</comment>
<evidence type="ECO:0000256" key="9">
    <source>
        <dbReference type="ARBA" id="ARBA00023136"/>
    </source>
</evidence>
<dbReference type="Proteomes" id="UP000675880">
    <property type="component" value="Unassembled WGS sequence"/>
</dbReference>
<evidence type="ECO:0000256" key="8">
    <source>
        <dbReference type="ARBA" id="ARBA00022989"/>
    </source>
</evidence>
<dbReference type="SUPFAM" id="SSF54523">
    <property type="entry name" value="Pili subunits"/>
    <property type="match status" value="1"/>
</dbReference>
<dbReference type="PRINTS" id="PR00813">
    <property type="entry name" value="BCTERIALGSPG"/>
</dbReference>
<dbReference type="InterPro" id="IPR012902">
    <property type="entry name" value="N_methyl_site"/>
</dbReference>
<evidence type="ECO:0000313" key="12">
    <source>
        <dbReference type="EMBL" id="CAE6805210.1"/>
    </source>
</evidence>
<keyword evidence="7 10" id="KW-0812">Transmembrane</keyword>